<dbReference type="PROSITE" id="PS00062">
    <property type="entry name" value="ALDOKETO_REDUCTASE_2"/>
    <property type="match status" value="1"/>
</dbReference>
<dbReference type="PRINTS" id="PR00069">
    <property type="entry name" value="ALDKETRDTASE"/>
</dbReference>
<feature type="domain" description="NADP-dependent oxidoreductase" evidence="1">
    <location>
        <begin position="19"/>
        <end position="293"/>
    </location>
</feature>
<name>A0ABU2CDW5_9BURK</name>
<gene>
    <name evidence="2" type="ORF">J2X19_004175</name>
</gene>
<dbReference type="InterPro" id="IPR036812">
    <property type="entry name" value="NAD(P)_OxRdtase_dom_sf"/>
</dbReference>
<evidence type="ECO:0000313" key="3">
    <source>
        <dbReference type="Proteomes" id="UP001180487"/>
    </source>
</evidence>
<dbReference type="Pfam" id="PF00248">
    <property type="entry name" value="Aldo_ket_red"/>
    <property type="match status" value="1"/>
</dbReference>
<protein>
    <submittedName>
        <fullName evidence="2">Oxidoreductase</fullName>
    </submittedName>
</protein>
<dbReference type="PANTHER" id="PTHR43364">
    <property type="entry name" value="NADH-SPECIFIC METHYLGLYOXAL REDUCTASE-RELATED"/>
    <property type="match status" value="1"/>
</dbReference>
<evidence type="ECO:0000259" key="1">
    <source>
        <dbReference type="Pfam" id="PF00248"/>
    </source>
</evidence>
<sequence>MPPSTPRISLGTSGLDISRLVYGVWRLAESADTSVPATLRKIHACLDQGITTFDHADIYGNYACEALFGDALKAEPALAARLQTVTKCGIMLASSKYPERRVKHYDTSAAHIRASVDASLQKLGVEVIDLLLLHRPDPFMDAAETGACLNQLVQSGKVRAVGVSNFQPWDCELLQSAMQTPLATNQIELSLLAQQPFTDGQLAYLQRKQLPPMAWSPLAGGALFGDGAAAQRVRPVLQALASQYGVGLDAVAVAWLLAHPARIVPVLGTNDLGRVQALGDAFKVHIDRETWYQLYTLAAGVEVP</sequence>
<dbReference type="InterPro" id="IPR020471">
    <property type="entry name" value="AKR"/>
</dbReference>
<organism evidence="2 3">
    <name type="scientific">Rhodoferax ferrireducens</name>
    <dbReference type="NCBI Taxonomy" id="192843"/>
    <lineage>
        <taxon>Bacteria</taxon>
        <taxon>Pseudomonadati</taxon>
        <taxon>Pseudomonadota</taxon>
        <taxon>Betaproteobacteria</taxon>
        <taxon>Burkholderiales</taxon>
        <taxon>Comamonadaceae</taxon>
        <taxon>Rhodoferax</taxon>
    </lineage>
</organism>
<reference evidence="2 3" key="1">
    <citation type="submission" date="2023-07" db="EMBL/GenBank/DDBJ databases">
        <title>Sorghum-associated microbial communities from plants grown in Nebraska, USA.</title>
        <authorList>
            <person name="Schachtman D."/>
        </authorList>
    </citation>
    <scope>NUCLEOTIDE SEQUENCE [LARGE SCALE GENOMIC DNA]</scope>
    <source>
        <strain evidence="2 3">BE313</strain>
    </source>
</reference>
<dbReference type="InterPro" id="IPR050523">
    <property type="entry name" value="AKR_Detox_Biosynth"/>
</dbReference>
<evidence type="ECO:0000313" key="2">
    <source>
        <dbReference type="EMBL" id="MDR7379481.1"/>
    </source>
</evidence>
<comment type="caution">
    <text evidence="2">The sequence shown here is derived from an EMBL/GenBank/DDBJ whole genome shotgun (WGS) entry which is preliminary data.</text>
</comment>
<dbReference type="EMBL" id="JAVDXT010000004">
    <property type="protein sequence ID" value="MDR7379481.1"/>
    <property type="molecule type" value="Genomic_DNA"/>
</dbReference>
<dbReference type="Proteomes" id="UP001180487">
    <property type="component" value="Unassembled WGS sequence"/>
</dbReference>
<keyword evidence="3" id="KW-1185">Reference proteome</keyword>
<dbReference type="SUPFAM" id="SSF51430">
    <property type="entry name" value="NAD(P)-linked oxidoreductase"/>
    <property type="match status" value="1"/>
</dbReference>
<dbReference type="InterPro" id="IPR018170">
    <property type="entry name" value="Aldo/ket_reductase_CS"/>
</dbReference>
<dbReference type="Gene3D" id="3.20.20.100">
    <property type="entry name" value="NADP-dependent oxidoreductase domain"/>
    <property type="match status" value="1"/>
</dbReference>
<dbReference type="CDD" id="cd19092">
    <property type="entry name" value="AKR_BsYcsN_EcYdhF-like"/>
    <property type="match status" value="1"/>
</dbReference>
<dbReference type="InterPro" id="IPR023210">
    <property type="entry name" value="NADP_OxRdtase_dom"/>
</dbReference>
<accession>A0ABU2CDW5</accession>
<dbReference type="RefSeq" id="WP_310376148.1">
    <property type="nucleotide sequence ID" value="NZ_JAVDXT010000004.1"/>
</dbReference>
<proteinExistence type="predicted"/>
<dbReference type="PANTHER" id="PTHR43364:SF1">
    <property type="entry name" value="OXIDOREDUCTASE YDHF"/>
    <property type="match status" value="1"/>
</dbReference>